<protein>
    <recommendedName>
        <fullName evidence="5">BPTI/Kunitz inhibitor domain-containing protein</fullName>
    </recommendedName>
</protein>
<evidence type="ECO:0000256" key="3">
    <source>
        <dbReference type="ARBA" id="ARBA00023157"/>
    </source>
</evidence>
<dbReference type="PRINTS" id="PR00759">
    <property type="entry name" value="BASICPTASE"/>
</dbReference>
<name>A0A7R9EHR9_9NEOP</name>
<dbReference type="SUPFAM" id="SSF57362">
    <property type="entry name" value="BPTI-like"/>
    <property type="match status" value="1"/>
</dbReference>
<dbReference type="InterPro" id="IPR051388">
    <property type="entry name" value="Serpin_venom_toxin"/>
</dbReference>
<evidence type="ECO:0000259" key="5">
    <source>
        <dbReference type="PROSITE" id="PS50279"/>
    </source>
</evidence>
<evidence type="ECO:0000256" key="2">
    <source>
        <dbReference type="ARBA" id="ARBA00022900"/>
    </source>
</evidence>
<dbReference type="PROSITE" id="PS50279">
    <property type="entry name" value="BPTI_KUNITZ_2"/>
    <property type="match status" value="1"/>
</dbReference>
<keyword evidence="2" id="KW-0722">Serine protease inhibitor</keyword>
<reference evidence="6" key="1">
    <citation type="submission" date="2020-11" db="EMBL/GenBank/DDBJ databases">
        <authorList>
            <person name="Tran Van P."/>
        </authorList>
    </citation>
    <scope>NUCLEOTIDE SEQUENCE</scope>
</reference>
<feature type="domain" description="BPTI/Kunitz inhibitor" evidence="5">
    <location>
        <begin position="23"/>
        <end position="73"/>
    </location>
</feature>
<evidence type="ECO:0000313" key="6">
    <source>
        <dbReference type="EMBL" id="CAD7434255.1"/>
    </source>
</evidence>
<dbReference type="Gene3D" id="4.10.410.10">
    <property type="entry name" value="Pancreatic trypsin inhibitor Kunitz domain"/>
    <property type="match status" value="1"/>
</dbReference>
<keyword evidence="1" id="KW-0646">Protease inhibitor</keyword>
<dbReference type="PANTHER" id="PTHR46751">
    <property type="entry name" value="EPPIN"/>
    <property type="match status" value="1"/>
</dbReference>
<dbReference type="FunFam" id="4.10.410.10:FF:000020">
    <property type="entry name" value="Collagen, type VI, alpha 3"/>
    <property type="match status" value="1"/>
</dbReference>
<organism evidence="6">
    <name type="scientific">Timema monikensis</name>
    <dbReference type="NCBI Taxonomy" id="170555"/>
    <lineage>
        <taxon>Eukaryota</taxon>
        <taxon>Metazoa</taxon>
        <taxon>Ecdysozoa</taxon>
        <taxon>Arthropoda</taxon>
        <taxon>Hexapoda</taxon>
        <taxon>Insecta</taxon>
        <taxon>Pterygota</taxon>
        <taxon>Neoptera</taxon>
        <taxon>Polyneoptera</taxon>
        <taxon>Phasmatodea</taxon>
        <taxon>Timematodea</taxon>
        <taxon>Timematoidea</taxon>
        <taxon>Timematidae</taxon>
        <taxon>Timema</taxon>
    </lineage>
</organism>
<proteinExistence type="inferred from homology"/>
<dbReference type="InterPro" id="IPR036880">
    <property type="entry name" value="Kunitz_BPTI_sf"/>
</dbReference>
<dbReference type="SMART" id="SM00131">
    <property type="entry name" value="KU"/>
    <property type="match status" value="1"/>
</dbReference>
<sequence>MKREVKIQCQSGSPYSCDRDDGCSEPPETGLCMAYFARYYYDHKNNTCYEFVYGGCGGNCNNYEIESECLNSCRK</sequence>
<dbReference type="EMBL" id="OB797335">
    <property type="protein sequence ID" value="CAD7434255.1"/>
    <property type="molecule type" value="Genomic_DNA"/>
</dbReference>
<accession>A0A7R9EHR9</accession>
<dbReference type="Pfam" id="PF00014">
    <property type="entry name" value="Kunitz_BPTI"/>
    <property type="match status" value="1"/>
</dbReference>
<dbReference type="AlphaFoldDB" id="A0A7R9EHR9"/>
<dbReference type="InterPro" id="IPR020901">
    <property type="entry name" value="Prtase_inh_Kunz-CS"/>
</dbReference>
<evidence type="ECO:0000256" key="1">
    <source>
        <dbReference type="ARBA" id="ARBA00022690"/>
    </source>
</evidence>
<keyword evidence="3" id="KW-1015">Disulfide bond</keyword>
<dbReference type="InterPro" id="IPR002223">
    <property type="entry name" value="Kunitz_BPTI"/>
</dbReference>
<gene>
    <name evidence="6" type="ORF">TMSB3V08_LOCUS10909</name>
</gene>
<comment type="similarity">
    <text evidence="4">Belongs to the venom Kunitz-type family. 03 (sub-Kunitz) subfamily.</text>
</comment>
<dbReference type="PANTHER" id="PTHR46751:SF1">
    <property type="entry name" value="WAP FOUR-DISULFIDE CORE DOMAIN PROTEIN 6A"/>
    <property type="match status" value="1"/>
</dbReference>
<evidence type="ECO:0000256" key="4">
    <source>
        <dbReference type="ARBA" id="ARBA00038506"/>
    </source>
</evidence>
<dbReference type="GO" id="GO:0004867">
    <property type="term" value="F:serine-type endopeptidase inhibitor activity"/>
    <property type="evidence" value="ECO:0007669"/>
    <property type="project" value="UniProtKB-KW"/>
</dbReference>
<dbReference type="PROSITE" id="PS00280">
    <property type="entry name" value="BPTI_KUNITZ_1"/>
    <property type="match status" value="1"/>
</dbReference>